<gene>
    <name evidence="1" type="ORF">C3L24_10820</name>
</gene>
<evidence type="ECO:0000313" key="2">
    <source>
        <dbReference type="Proteomes" id="UP000250928"/>
    </source>
</evidence>
<dbReference type="Proteomes" id="UP000250928">
    <property type="component" value="Unassembled WGS sequence"/>
</dbReference>
<sequence length="193" mass="22426">MHTIFPLVVVRLWLKIHQAQTTPFPLTLNNKIIRVEVDYISEDSPLFKRQKITTRITMWNFILFTIYPYTHKLPGKVSTLRVISAVIFQNFKSLDIWKNKDIFSHHAMRLNHPFRIKRSPDSILLPQRQQPMACFFNEKTIITPGYIVEPHWRIMTAFTVIQQPLILAAKISTVGTTAGQIEISKPAFGARSR</sequence>
<name>A0A6N4DKV3_9GAMM</name>
<dbReference type="AlphaFoldDB" id="A0A6N4DKV3"/>
<evidence type="ECO:0000313" key="1">
    <source>
        <dbReference type="EMBL" id="PUD99503.1"/>
    </source>
</evidence>
<organism evidence="1 2">
    <name type="scientific">Candidatus Sedimenticola endophacoides</name>
    <dbReference type="NCBI Taxonomy" id="2548426"/>
    <lineage>
        <taxon>Bacteria</taxon>
        <taxon>Pseudomonadati</taxon>
        <taxon>Pseudomonadota</taxon>
        <taxon>Gammaproteobacteria</taxon>
        <taxon>Chromatiales</taxon>
        <taxon>Sedimenticolaceae</taxon>
        <taxon>Sedimenticola</taxon>
    </lineage>
</organism>
<reference evidence="1 2" key="1">
    <citation type="submission" date="2018-01" db="EMBL/GenBank/DDBJ databases">
        <title>Novel co-symbiosis in the lucinid bivalve Phacoides pectinatus.</title>
        <authorList>
            <person name="Lim S.J."/>
            <person name="Davis B.G."/>
            <person name="Gill D.E."/>
            <person name="Engel A.S."/>
            <person name="Anderson L.C."/>
            <person name="Campbell B.J."/>
        </authorList>
    </citation>
    <scope>NUCLEOTIDE SEQUENCE [LARGE SCALE GENOMIC DNA]</scope>
    <source>
        <strain evidence="1">N3_P5</strain>
    </source>
</reference>
<accession>A0A6N4DKV3</accession>
<proteinExistence type="predicted"/>
<protein>
    <submittedName>
        <fullName evidence="1">Uncharacterized protein</fullName>
    </submittedName>
</protein>
<comment type="caution">
    <text evidence="1">The sequence shown here is derived from an EMBL/GenBank/DDBJ whole genome shotgun (WGS) entry which is preliminary data.</text>
</comment>
<dbReference type="EMBL" id="PQCO01000256">
    <property type="protein sequence ID" value="PUD99503.1"/>
    <property type="molecule type" value="Genomic_DNA"/>
</dbReference>